<keyword evidence="2" id="KW-1185">Reference proteome</keyword>
<gene>
    <name evidence="1" type="ORF">FLJC2902T_00890</name>
</gene>
<dbReference type="PATRIC" id="fig|1341181.4.peg.84"/>
<accession>V6SSD9</accession>
<comment type="caution">
    <text evidence="1">The sequence shown here is derived from an EMBL/GenBank/DDBJ whole genome shotgun (WGS) entry which is preliminary data.</text>
</comment>
<protein>
    <submittedName>
        <fullName evidence="1">Uncharacterized protein</fullName>
    </submittedName>
</protein>
<evidence type="ECO:0000313" key="1">
    <source>
        <dbReference type="EMBL" id="ESU29618.1"/>
    </source>
</evidence>
<organism evidence="1 2">
    <name type="scientific">Flavobacterium limnosediminis JC2902</name>
    <dbReference type="NCBI Taxonomy" id="1341181"/>
    <lineage>
        <taxon>Bacteria</taxon>
        <taxon>Pseudomonadati</taxon>
        <taxon>Bacteroidota</taxon>
        <taxon>Flavobacteriia</taxon>
        <taxon>Flavobacteriales</taxon>
        <taxon>Flavobacteriaceae</taxon>
        <taxon>Flavobacterium</taxon>
    </lineage>
</organism>
<dbReference type="Proteomes" id="UP000018004">
    <property type="component" value="Unassembled WGS sequence"/>
</dbReference>
<evidence type="ECO:0000313" key="2">
    <source>
        <dbReference type="Proteomes" id="UP000018004"/>
    </source>
</evidence>
<dbReference type="EMBL" id="AVGG01000001">
    <property type="protein sequence ID" value="ESU29618.1"/>
    <property type="molecule type" value="Genomic_DNA"/>
</dbReference>
<proteinExistence type="predicted"/>
<sequence length="59" mass="7178">MAEYFYVNVRNIQIFIKKKRCNSVVCEFKKRPAFKSWTFSDIKIKNPEQYSGFLFYRIG</sequence>
<dbReference type="AlphaFoldDB" id="V6SSD9"/>
<reference evidence="1 2" key="1">
    <citation type="submission" date="2013-08" db="EMBL/GenBank/DDBJ databases">
        <title>Flavobacterium limnosediminis JC2902 genome sequencing.</title>
        <authorList>
            <person name="Lee K."/>
            <person name="Yi H."/>
            <person name="Park S."/>
            <person name="Chun J."/>
        </authorList>
    </citation>
    <scope>NUCLEOTIDE SEQUENCE [LARGE SCALE GENOMIC DNA]</scope>
    <source>
        <strain evidence="1 2">JC2902</strain>
    </source>
</reference>
<name>V6SSD9_9FLAO</name>